<dbReference type="PROSITE" id="PS50234">
    <property type="entry name" value="VWFA"/>
    <property type="match status" value="1"/>
</dbReference>
<evidence type="ECO:0000256" key="5">
    <source>
        <dbReference type="SAM" id="MobiDB-lite"/>
    </source>
</evidence>
<dbReference type="Pfam" id="PF07584">
    <property type="entry name" value="BatA"/>
    <property type="match status" value="1"/>
</dbReference>
<evidence type="ECO:0000256" key="4">
    <source>
        <dbReference type="ARBA" id="ARBA00023136"/>
    </source>
</evidence>
<dbReference type="EMBL" id="SNVV01000013">
    <property type="protein sequence ID" value="TDN48911.1"/>
    <property type="molecule type" value="Genomic_DNA"/>
</dbReference>
<accession>A0A4R6DUQ3</accession>
<feature type="compositionally biased region" description="Pro residues" evidence="5">
    <location>
        <begin position="195"/>
        <end position="214"/>
    </location>
</feature>
<dbReference type="OrthoDB" id="8882959at2"/>
<feature type="region of interest" description="Disordered" evidence="5">
    <location>
        <begin position="189"/>
        <end position="218"/>
    </location>
</feature>
<dbReference type="RefSeq" id="WP_133592977.1">
    <property type="nucleotide sequence ID" value="NZ_SNVV01000013.1"/>
</dbReference>
<protein>
    <submittedName>
        <fullName evidence="8">Ca-activated chloride channel family protein</fullName>
    </submittedName>
</protein>
<evidence type="ECO:0000256" key="3">
    <source>
        <dbReference type="ARBA" id="ARBA00022989"/>
    </source>
</evidence>
<dbReference type="InterPro" id="IPR002035">
    <property type="entry name" value="VWF_A"/>
</dbReference>
<dbReference type="Proteomes" id="UP000295129">
    <property type="component" value="Unassembled WGS sequence"/>
</dbReference>
<keyword evidence="2 6" id="KW-0812">Transmembrane</keyword>
<dbReference type="AlphaFoldDB" id="A0A4R6DUQ3"/>
<reference evidence="8 9" key="1">
    <citation type="submission" date="2019-03" db="EMBL/GenBank/DDBJ databases">
        <title>Genomic Encyclopedia of Type Strains, Phase IV (KMG-IV): sequencing the most valuable type-strain genomes for metagenomic binning, comparative biology and taxonomic classification.</title>
        <authorList>
            <person name="Goeker M."/>
        </authorList>
    </citation>
    <scope>NUCLEOTIDE SEQUENCE [LARGE SCALE GENOMIC DNA]</scope>
    <source>
        <strain evidence="8 9">DSM 12121</strain>
    </source>
</reference>
<evidence type="ECO:0000256" key="2">
    <source>
        <dbReference type="ARBA" id="ARBA00022692"/>
    </source>
</evidence>
<dbReference type="InterPro" id="IPR024163">
    <property type="entry name" value="Aerotolerance_reg_N"/>
</dbReference>
<dbReference type="InterPro" id="IPR050768">
    <property type="entry name" value="UPF0353/GerABKA_families"/>
</dbReference>
<dbReference type="Pfam" id="PF13519">
    <property type="entry name" value="VWA_2"/>
    <property type="match status" value="1"/>
</dbReference>
<organism evidence="8 9">
    <name type="scientific">Azoarcus indigens</name>
    <dbReference type="NCBI Taxonomy" id="29545"/>
    <lineage>
        <taxon>Bacteria</taxon>
        <taxon>Pseudomonadati</taxon>
        <taxon>Pseudomonadota</taxon>
        <taxon>Betaproteobacteria</taxon>
        <taxon>Rhodocyclales</taxon>
        <taxon>Zoogloeaceae</taxon>
        <taxon>Azoarcus</taxon>
    </lineage>
</organism>
<keyword evidence="1" id="KW-1003">Cell membrane</keyword>
<keyword evidence="9" id="KW-1185">Reference proteome</keyword>
<dbReference type="SUPFAM" id="SSF53300">
    <property type="entry name" value="vWA-like"/>
    <property type="match status" value="1"/>
</dbReference>
<gene>
    <name evidence="8" type="ORF">C7389_11332</name>
</gene>
<comment type="caution">
    <text evidence="8">The sequence shown here is derived from an EMBL/GenBank/DDBJ whole genome shotgun (WGS) entry which is preliminary data.</text>
</comment>
<dbReference type="PANTHER" id="PTHR22550">
    <property type="entry name" value="SPORE GERMINATION PROTEIN"/>
    <property type="match status" value="1"/>
</dbReference>
<keyword evidence="3 6" id="KW-1133">Transmembrane helix</keyword>
<evidence type="ECO:0000256" key="6">
    <source>
        <dbReference type="SAM" id="Phobius"/>
    </source>
</evidence>
<evidence type="ECO:0000256" key="1">
    <source>
        <dbReference type="ARBA" id="ARBA00022475"/>
    </source>
</evidence>
<feature type="transmembrane region" description="Helical" evidence="6">
    <location>
        <begin position="55"/>
        <end position="73"/>
    </location>
</feature>
<evidence type="ECO:0000313" key="9">
    <source>
        <dbReference type="Proteomes" id="UP000295129"/>
    </source>
</evidence>
<evidence type="ECO:0000313" key="8">
    <source>
        <dbReference type="EMBL" id="TDN48911.1"/>
    </source>
</evidence>
<feature type="domain" description="VWFA" evidence="7">
    <location>
        <begin position="87"/>
        <end position="307"/>
    </location>
</feature>
<name>A0A4R6DUQ3_9RHOO</name>
<evidence type="ECO:0000259" key="7">
    <source>
        <dbReference type="PROSITE" id="PS50234"/>
    </source>
</evidence>
<dbReference type="Gene3D" id="3.40.50.410">
    <property type="entry name" value="von Willebrand factor, type A domain"/>
    <property type="match status" value="1"/>
</dbReference>
<feature type="transmembrane region" description="Helical" evidence="6">
    <location>
        <begin position="320"/>
        <end position="343"/>
    </location>
</feature>
<keyword evidence="4 6" id="KW-0472">Membrane</keyword>
<dbReference type="SMART" id="SM00327">
    <property type="entry name" value="VWA"/>
    <property type="match status" value="1"/>
</dbReference>
<dbReference type="InterPro" id="IPR036465">
    <property type="entry name" value="vWFA_dom_sf"/>
</dbReference>
<proteinExistence type="predicted"/>
<dbReference type="PANTHER" id="PTHR22550:SF5">
    <property type="entry name" value="LEUCINE ZIPPER PROTEIN 4"/>
    <property type="match status" value="1"/>
</dbReference>
<sequence>MSFVWPRLLWLLLLLPLLVLLYVSILRQQHATMLRHAGLALVQEALSRNRGWRRHLPPLLFLLGLAAMMVAMARPVAVLTLPQEERTIILAMDISGSMRAADVGPNRLAAAQAAAHSFVAAVPKSTRVGVVAFAATAALVQPPTRNHEEIDAAIDRFQLQRGTAVGSGLLVALAAIFPEAGIDIQALTGEGEAPPLRPGSTPPPPKPPKPPPVAPGSYPDAAIVLLSDGQRTAGPAVEEAAQFVADRGVRVYTVGIGTPEGEVVGYEGWSMRVRLDEATLKGVADATRGDYFHATSASELEQIYRNLGSRLVMKTQQTEVSALFSALGVLLALLAAFLSLYWFKRVL</sequence>